<feature type="region of interest" description="Disordered" evidence="1">
    <location>
        <begin position="1"/>
        <end position="20"/>
    </location>
</feature>
<dbReference type="EMBL" id="JANUGU010000008">
    <property type="protein sequence ID" value="MCS0660545.1"/>
    <property type="molecule type" value="Genomic_DNA"/>
</dbReference>
<proteinExistence type="predicted"/>
<feature type="compositionally biased region" description="Polar residues" evidence="1">
    <location>
        <begin position="7"/>
        <end position="19"/>
    </location>
</feature>
<evidence type="ECO:0000256" key="1">
    <source>
        <dbReference type="SAM" id="MobiDB-lite"/>
    </source>
</evidence>
<sequence length="68" mass="7773">MDADAGTQHTAPVSSNSPQKELDFKPAVWWAFFLALSPKSVELSLAVTISTYKKLRWERTMKAREFEQ</sequence>
<keyword evidence="2" id="KW-0472">Membrane</keyword>
<reference evidence="3 4" key="1">
    <citation type="submission" date="2022-08" db="EMBL/GenBank/DDBJ databases">
        <title>Reclassification of Massilia species as members of the genera Telluria, Duganella, Pseudoduganella, Mokoshia gen. nov. and Zemynaea gen. nov. using orthogonal and non-orthogonal genome-based approaches.</title>
        <authorList>
            <person name="Bowman J.P."/>
        </authorList>
    </citation>
    <scope>NUCLEOTIDE SEQUENCE [LARGE SCALE GENOMIC DNA]</scope>
    <source>
        <strain evidence="3 4">JCM 31606</strain>
    </source>
</reference>
<name>A0ABT2D574_9BURK</name>
<dbReference type="Proteomes" id="UP001204621">
    <property type="component" value="Unassembled WGS sequence"/>
</dbReference>
<feature type="non-terminal residue" evidence="3">
    <location>
        <position position="68"/>
    </location>
</feature>
<protein>
    <submittedName>
        <fullName evidence="3">Uncharacterized protein</fullName>
    </submittedName>
</protein>
<evidence type="ECO:0000256" key="2">
    <source>
        <dbReference type="SAM" id="Phobius"/>
    </source>
</evidence>
<keyword evidence="2" id="KW-0812">Transmembrane</keyword>
<keyword evidence="4" id="KW-1185">Reference proteome</keyword>
<gene>
    <name evidence="3" type="ORF">NX778_20940</name>
</gene>
<accession>A0ABT2D574</accession>
<evidence type="ECO:0000313" key="3">
    <source>
        <dbReference type="EMBL" id="MCS0660545.1"/>
    </source>
</evidence>
<keyword evidence="2" id="KW-1133">Transmembrane helix</keyword>
<comment type="caution">
    <text evidence="3">The sequence shown here is derived from an EMBL/GenBank/DDBJ whole genome shotgun (WGS) entry which is preliminary data.</text>
</comment>
<dbReference type="RefSeq" id="WP_258813729.1">
    <property type="nucleotide sequence ID" value="NZ_JANUGU010000008.1"/>
</dbReference>
<organism evidence="3 4">
    <name type="scientific">Massilia terrae</name>
    <dbReference type="NCBI Taxonomy" id="1811224"/>
    <lineage>
        <taxon>Bacteria</taxon>
        <taxon>Pseudomonadati</taxon>
        <taxon>Pseudomonadota</taxon>
        <taxon>Betaproteobacteria</taxon>
        <taxon>Burkholderiales</taxon>
        <taxon>Oxalobacteraceae</taxon>
        <taxon>Telluria group</taxon>
        <taxon>Massilia</taxon>
    </lineage>
</organism>
<feature type="transmembrane region" description="Helical" evidence="2">
    <location>
        <begin position="27"/>
        <end position="52"/>
    </location>
</feature>
<evidence type="ECO:0000313" key="4">
    <source>
        <dbReference type="Proteomes" id="UP001204621"/>
    </source>
</evidence>